<dbReference type="InterPro" id="IPR036691">
    <property type="entry name" value="Endo/exonu/phosph_ase_sf"/>
</dbReference>
<keyword evidence="2" id="KW-1185">Reference proteome</keyword>
<protein>
    <submittedName>
        <fullName evidence="1">Uncharacterized protein</fullName>
    </submittedName>
</protein>
<comment type="caution">
    <text evidence="1">The sequence shown here is derived from an EMBL/GenBank/DDBJ whole genome shotgun (WGS) entry which is preliminary data.</text>
</comment>
<reference evidence="1 2" key="1">
    <citation type="journal article" date="2021" name="BMC Biol.">
        <title>Horizontally acquired antibacterial genes associated with adaptive radiation of ladybird beetles.</title>
        <authorList>
            <person name="Li H.S."/>
            <person name="Tang X.F."/>
            <person name="Huang Y.H."/>
            <person name="Xu Z.Y."/>
            <person name="Chen M.L."/>
            <person name="Du X.Y."/>
            <person name="Qiu B.Y."/>
            <person name="Chen P.T."/>
            <person name="Zhang W."/>
            <person name="Slipinski A."/>
            <person name="Escalona H.E."/>
            <person name="Waterhouse R.M."/>
            <person name="Zwick A."/>
            <person name="Pang H."/>
        </authorList>
    </citation>
    <scope>NUCLEOTIDE SEQUENCE [LARGE SCALE GENOMIC DNA]</scope>
    <source>
        <strain evidence="1">SYSU2018</strain>
    </source>
</reference>
<dbReference type="EMBL" id="JABFTP020000185">
    <property type="protein sequence ID" value="KAL3287314.1"/>
    <property type="molecule type" value="Genomic_DNA"/>
</dbReference>
<evidence type="ECO:0000313" key="1">
    <source>
        <dbReference type="EMBL" id="KAL3287314.1"/>
    </source>
</evidence>
<gene>
    <name evidence="1" type="ORF">HHI36_001789</name>
</gene>
<dbReference type="AlphaFoldDB" id="A0ABD2P8H6"/>
<organism evidence="1 2">
    <name type="scientific">Cryptolaemus montrouzieri</name>
    <dbReference type="NCBI Taxonomy" id="559131"/>
    <lineage>
        <taxon>Eukaryota</taxon>
        <taxon>Metazoa</taxon>
        <taxon>Ecdysozoa</taxon>
        <taxon>Arthropoda</taxon>
        <taxon>Hexapoda</taxon>
        <taxon>Insecta</taxon>
        <taxon>Pterygota</taxon>
        <taxon>Neoptera</taxon>
        <taxon>Endopterygota</taxon>
        <taxon>Coleoptera</taxon>
        <taxon>Polyphaga</taxon>
        <taxon>Cucujiformia</taxon>
        <taxon>Coccinelloidea</taxon>
        <taxon>Coccinellidae</taxon>
        <taxon>Scymninae</taxon>
        <taxon>Scymnini</taxon>
        <taxon>Cryptolaemus</taxon>
    </lineage>
</organism>
<name>A0ABD2P8H6_9CUCU</name>
<sequence>MDEKSSYVAITEHWYTNTEVECINLKGYRRLSAFARETLIHGCLSIFIEEGIVDVEEVKYVVQKSVEGIIEFSSVVNRKCKLIIIAIYRPPQGNDDVFYDILADVLDLRHNRFRNYKAVLLEKEQAKLDDTGYYEVTQKQEENIQKHEERASVKEGF</sequence>
<dbReference type="Proteomes" id="UP001516400">
    <property type="component" value="Unassembled WGS sequence"/>
</dbReference>
<proteinExistence type="predicted"/>
<dbReference type="Gene3D" id="3.60.10.10">
    <property type="entry name" value="Endonuclease/exonuclease/phosphatase"/>
    <property type="match status" value="1"/>
</dbReference>
<evidence type="ECO:0000313" key="2">
    <source>
        <dbReference type="Proteomes" id="UP001516400"/>
    </source>
</evidence>
<accession>A0ABD2P8H6</accession>